<feature type="transmembrane region" description="Helical" evidence="1">
    <location>
        <begin position="210"/>
        <end position="229"/>
    </location>
</feature>
<dbReference type="InterPro" id="IPR050706">
    <property type="entry name" value="Cyclic-di-GMP_PDE-like"/>
</dbReference>
<dbReference type="InterPro" id="IPR001633">
    <property type="entry name" value="EAL_dom"/>
</dbReference>
<dbReference type="EMBL" id="BONZ01000006">
    <property type="protein sequence ID" value="GIH12252.1"/>
    <property type="molecule type" value="Genomic_DNA"/>
</dbReference>
<dbReference type="PANTHER" id="PTHR33121:SF71">
    <property type="entry name" value="OXYGEN SENSOR PROTEIN DOSP"/>
    <property type="match status" value="1"/>
</dbReference>
<dbReference type="Gene3D" id="3.30.450.40">
    <property type="match status" value="1"/>
</dbReference>
<keyword evidence="5" id="KW-1185">Reference proteome</keyword>
<dbReference type="InterPro" id="IPR000160">
    <property type="entry name" value="GGDEF_dom"/>
</dbReference>
<dbReference type="AlphaFoldDB" id="A0A8J3VMZ4"/>
<dbReference type="InterPro" id="IPR029016">
    <property type="entry name" value="GAF-like_dom_sf"/>
</dbReference>
<feature type="transmembrane region" description="Helical" evidence="1">
    <location>
        <begin position="48"/>
        <end position="65"/>
    </location>
</feature>
<gene>
    <name evidence="4" type="ORF">Raf01_04240</name>
</gene>
<protein>
    <submittedName>
        <fullName evidence="4">Bifunctional diguanylate cyclase/phosphodiesterase</fullName>
    </submittedName>
</protein>
<dbReference type="Gene3D" id="3.20.20.450">
    <property type="entry name" value="EAL domain"/>
    <property type="match status" value="1"/>
</dbReference>
<feature type="transmembrane region" description="Helical" evidence="1">
    <location>
        <begin position="148"/>
        <end position="171"/>
    </location>
</feature>
<dbReference type="InterPro" id="IPR003018">
    <property type="entry name" value="GAF"/>
</dbReference>
<keyword evidence="1" id="KW-0812">Transmembrane</keyword>
<dbReference type="NCBIfam" id="TIGR00254">
    <property type="entry name" value="GGDEF"/>
    <property type="match status" value="1"/>
</dbReference>
<dbReference type="SUPFAM" id="SSF55073">
    <property type="entry name" value="Nucleotide cyclase"/>
    <property type="match status" value="1"/>
</dbReference>
<feature type="transmembrane region" description="Helical" evidence="1">
    <location>
        <begin position="115"/>
        <end position="136"/>
    </location>
</feature>
<dbReference type="InterPro" id="IPR029787">
    <property type="entry name" value="Nucleotide_cyclase"/>
</dbReference>
<evidence type="ECO:0000259" key="3">
    <source>
        <dbReference type="PROSITE" id="PS50887"/>
    </source>
</evidence>
<evidence type="ECO:0000313" key="5">
    <source>
        <dbReference type="Proteomes" id="UP000642748"/>
    </source>
</evidence>
<comment type="caution">
    <text evidence="4">The sequence shown here is derived from an EMBL/GenBank/DDBJ whole genome shotgun (WGS) entry which is preliminary data.</text>
</comment>
<dbReference type="SUPFAM" id="SSF141868">
    <property type="entry name" value="EAL domain-like"/>
    <property type="match status" value="1"/>
</dbReference>
<dbReference type="Pfam" id="PF00563">
    <property type="entry name" value="EAL"/>
    <property type="match status" value="1"/>
</dbReference>
<evidence type="ECO:0000259" key="2">
    <source>
        <dbReference type="PROSITE" id="PS50883"/>
    </source>
</evidence>
<keyword evidence="1" id="KW-0472">Membrane</keyword>
<feature type="domain" description="GGDEF" evidence="3">
    <location>
        <begin position="433"/>
        <end position="564"/>
    </location>
</feature>
<dbReference type="PROSITE" id="PS50887">
    <property type="entry name" value="GGDEF"/>
    <property type="match status" value="1"/>
</dbReference>
<dbReference type="CDD" id="cd01949">
    <property type="entry name" value="GGDEF"/>
    <property type="match status" value="1"/>
</dbReference>
<feature type="transmembrane region" description="Helical" evidence="1">
    <location>
        <begin position="71"/>
        <end position="95"/>
    </location>
</feature>
<feature type="transmembrane region" description="Helical" evidence="1">
    <location>
        <begin position="183"/>
        <end position="204"/>
    </location>
</feature>
<feature type="domain" description="EAL" evidence="2">
    <location>
        <begin position="573"/>
        <end position="826"/>
    </location>
</feature>
<evidence type="ECO:0000313" key="4">
    <source>
        <dbReference type="EMBL" id="GIH12252.1"/>
    </source>
</evidence>
<dbReference type="InterPro" id="IPR043128">
    <property type="entry name" value="Rev_trsase/Diguanyl_cyclase"/>
</dbReference>
<proteinExistence type="predicted"/>
<name>A0A8J3VMZ4_9ACTN</name>
<dbReference type="PANTHER" id="PTHR33121">
    <property type="entry name" value="CYCLIC DI-GMP PHOSPHODIESTERASE PDEF"/>
    <property type="match status" value="1"/>
</dbReference>
<dbReference type="Gene3D" id="3.30.70.270">
    <property type="match status" value="1"/>
</dbReference>
<dbReference type="SMART" id="SM00267">
    <property type="entry name" value="GGDEF"/>
    <property type="match status" value="1"/>
</dbReference>
<dbReference type="SUPFAM" id="SSF55781">
    <property type="entry name" value="GAF domain-like"/>
    <property type="match status" value="1"/>
</dbReference>
<dbReference type="SMART" id="SM00065">
    <property type="entry name" value="GAF"/>
    <property type="match status" value="1"/>
</dbReference>
<organism evidence="4 5">
    <name type="scientific">Rugosimonospora africana</name>
    <dbReference type="NCBI Taxonomy" id="556532"/>
    <lineage>
        <taxon>Bacteria</taxon>
        <taxon>Bacillati</taxon>
        <taxon>Actinomycetota</taxon>
        <taxon>Actinomycetes</taxon>
        <taxon>Micromonosporales</taxon>
        <taxon>Micromonosporaceae</taxon>
        <taxon>Rugosimonospora</taxon>
    </lineage>
</organism>
<dbReference type="SMART" id="SM00052">
    <property type="entry name" value="EAL"/>
    <property type="match status" value="1"/>
</dbReference>
<dbReference type="PROSITE" id="PS50883">
    <property type="entry name" value="EAL"/>
    <property type="match status" value="1"/>
</dbReference>
<feature type="transmembrane region" description="Helical" evidence="1">
    <location>
        <begin position="14"/>
        <end position="36"/>
    </location>
</feature>
<dbReference type="Pfam" id="PF01590">
    <property type="entry name" value="GAF"/>
    <property type="match status" value="1"/>
</dbReference>
<keyword evidence="1" id="KW-1133">Transmembrane helix</keyword>
<dbReference type="InterPro" id="IPR035919">
    <property type="entry name" value="EAL_sf"/>
</dbReference>
<dbReference type="CDD" id="cd01948">
    <property type="entry name" value="EAL"/>
    <property type="match status" value="1"/>
</dbReference>
<dbReference type="Proteomes" id="UP000642748">
    <property type="component" value="Unassembled WGS sequence"/>
</dbReference>
<sequence length="843" mass="90948">MARPVSVPRGKSDYLSWLITGPLVGLTILFAMPAVIHRRPLLAPLPETLLFLAMFVAADAVSLNIDVRRHALIIALTEIPIILSLYYLPPLTLLVIRAVARLIAQLRQGAPPVKLAFNVSNALAGIAVASLIVTYFGPLDRTPRTWLVLFVAALSTNLVTVVSVVGVISLIQGGASLRRMLRTATPGVLVGSINGAVGLLVLITIQRSPWAILLLAGLAGAGIVIYRAYAQSLRQHRSLSEIYDLTRAVSETQNDATLADVLLVRTRDLLAAEWATLWLPAQGRFPETLLSARVDDTALTDLSATPEALRRRAAESGETVAAGPKLGDEEQLRAALRETGTKDAIVVPLRSGGAVIGTLEVAERLGGSTTSFRVEDVQLLETVAIHASAAVENSRLVDRLRFDAHHDALTGLPNRRRMLNALEQAVKVRAPGEVVAVLQFDVSGLREVNESLGYAAGDELLAEVARRLREAAPAAALVARLGSDEFVVMLRAQGTDATVGLAGELRQALQEPMEIGALQLDVDSAVGIAVHPDHGADPGILLQRADVATHVAKSMSPPVQLFNLGLESRSSRRLGLAGDLRKALDNGDITVCFQPKVSFRNRRLIGVECLARWEGSAHGSVSPEDFVAVAEHTGQMGRLTEVVLREGLRRCREWSQAGRPLNVAVNLSPRTLTDPEFPDWVGGLLEEYSVSPEQLTLEMAESSVIAGTDRPLPILRRLNEMGVRLSVDDFGTGYSSLSYLRRLPVHEVKIDRAFIQGMATDPDDLAIVRAVVDLSRHFGLSVVAEGVESELTLSLLEEVGCDIGQGFLFSRPLSYDRLEAWFAAQTEPEPTPAGEVRRLRAVP</sequence>
<accession>A0A8J3VMZ4</accession>
<dbReference type="GO" id="GO:0071111">
    <property type="term" value="F:cyclic-guanylate-specific phosphodiesterase activity"/>
    <property type="evidence" value="ECO:0007669"/>
    <property type="project" value="InterPro"/>
</dbReference>
<evidence type="ECO:0000256" key="1">
    <source>
        <dbReference type="SAM" id="Phobius"/>
    </source>
</evidence>
<dbReference type="Pfam" id="PF00990">
    <property type="entry name" value="GGDEF"/>
    <property type="match status" value="1"/>
</dbReference>
<reference evidence="4" key="1">
    <citation type="submission" date="2021-01" db="EMBL/GenBank/DDBJ databases">
        <title>Whole genome shotgun sequence of Rugosimonospora africana NBRC 104875.</title>
        <authorList>
            <person name="Komaki H."/>
            <person name="Tamura T."/>
        </authorList>
    </citation>
    <scope>NUCLEOTIDE SEQUENCE</scope>
    <source>
        <strain evidence="4">NBRC 104875</strain>
    </source>
</reference>